<evidence type="ECO:0000256" key="1">
    <source>
        <dbReference type="ARBA" id="ARBA00022614"/>
    </source>
</evidence>
<keyword evidence="2 5" id="KW-0732">Signal</keyword>
<dbReference type="SMART" id="SM00369">
    <property type="entry name" value="LRR_TYP"/>
    <property type="match status" value="4"/>
</dbReference>
<evidence type="ECO:0000256" key="2">
    <source>
        <dbReference type="ARBA" id="ARBA00022729"/>
    </source>
</evidence>
<evidence type="ECO:0000256" key="4">
    <source>
        <dbReference type="SAM" id="Phobius"/>
    </source>
</evidence>
<evidence type="ECO:0000256" key="3">
    <source>
        <dbReference type="ARBA" id="ARBA00022737"/>
    </source>
</evidence>
<feature type="signal peptide" evidence="5">
    <location>
        <begin position="1"/>
        <end position="22"/>
    </location>
</feature>
<protein>
    <submittedName>
        <fullName evidence="6">Slit homolog 1 protein-like</fullName>
    </submittedName>
</protein>
<dbReference type="PANTHER" id="PTHR24369">
    <property type="entry name" value="ANTIGEN BSP, PUTATIVE-RELATED"/>
    <property type="match status" value="1"/>
</dbReference>
<feature type="transmembrane region" description="Helical" evidence="4">
    <location>
        <begin position="263"/>
        <end position="283"/>
    </location>
</feature>
<dbReference type="InterPro" id="IPR050541">
    <property type="entry name" value="LRR_TM_domain-containing"/>
</dbReference>
<keyword evidence="3" id="KW-0677">Repeat</keyword>
<dbReference type="InterPro" id="IPR001611">
    <property type="entry name" value="Leu-rich_rpt"/>
</dbReference>
<dbReference type="EMBL" id="LR790501">
    <property type="protein sequence ID" value="CAB3266363.1"/>
    <property type="molecule type" value="mRNA"/>
</dbReference>
<proteinExistence type="evidence at transcript level"/>
<keyword evidence="4" id="KW-0472">Membrane</keyword>
<evidence type="ECO:0000313" key="6">
    <source>
        <dbReference type="EMBL" id="CAB3266363.1"/>
    </source>
</evidence>
<feature type="chain" id="PRO_5026214009" evidence="5">
    <location>
        <begin position="23"/>
        <end position="393"/>
    </location>
</feature>
<evidence type="ECO:0000256" key="5">
    <source>
        <dbReference type="SAM" id="SignalP"/>
    </source>
</evidence>
<sequence>MTRCCLIFTIFLACFVYPFTLAAKAKHHPAESTKTVTSSRVTSLGSREWRCPQKCKCDATTLTVNCTNTELWFVPTDIPKPTKHLYLNHNRIEKLPLKIFKKLVNLEVLEIAHNDLDYIPDPIFRGMSKTLIRLDLANNFIQILPRSMGRLKQLKELILPDNKLHKLQVHMFAKLRLLEQIDFSDNYLQTLEVKLFEHMHNLREVYLHDNLWHCDCYLKRVEEDFDRRNITYTHAVCDSPVSMAGNSLFQINAKSLCPAESSVLLVTTVAVLVGVSAGLFAIYMCKRNSAVDLEVREKNSAVENFVNFGKSSGAASRSSVVSVLTRHSSSSSSNDSESVLSSDAHTNDTVFSDDCDPKMSLTTMTVVHEVGTGAKSVALTKPSPFSNLPTIQT</sequence>
<accession>A0A6F9DTM5</accession>
<name>A0A6F9DTM5_9ASCI</name>
<dbReference type="PANTHER" id="PTHR24369:SF210">
    <property type="entry name" value="CHAOPTIN-RELATED"/>
    <property type="match status" value="1"/>
</dbReference>
<dbReference type="SUPFAM" id="SSF52058">
    <property type="entry name" value="L domain-like"/>
    <property type="match status" value="1"/>
</dbReference>
<dbReference type="Gene3D" id="3.80.10.10">
    <property type="entry name" value="Ribonuclease Inhibitor"/>
    <property type="match status" value="1"/>
</dbReference>
<dbReference type="GO" id="GO:0005886">
    <property type="term" value="C:plasma membrane"/>
    <property type="evidence" value="ECO:0007669"/>
    <property type="project" value="TreeGrafter"/>
</dbReference>
<keyword evidence="4" id="KW-1133">Transmembrane helix</keyword>
<keyword evidence="1" id="KW-0433">Leucine-rich repeat</keyword>
<reference evidence="6" key="1">
    <citation type="submission" date="2020-04" db="EMBL/GenBank/DDBJ databases">
        <authorList>
            <person name="Neveu A P."/>
        </authorList>
    </citation>
    <scope>NUCLEOTIDE SEQUENCE</scope>
    <source>
        <tissue evidence="6">Whole embryo</tissue>
    </source>
</reference>
<gene>
    <name evidence="6" type="primary">Slit1-002</name>
</gene>
<dbReference type="AlphaFoldDB" id="A0A6F9DTM5"/>
<dbReference type="InterPro" id="IPR032675">
    <property type="entry name" value="LRR_dom_sf"/>
</dbReference>
<organism evidence="6">
    <name type="scientific">Phallusia mammillata</name>
    <dbReference type="NCBI Taxonomy" id="59560"/>
    <lineage>
        <taxon>Eukaryota</taxon>
        <taxon>Metazoa</taxon>
        <taxon>Chordata</taxon>
        <taxon>Tunicata</taxon>
        <taxon>Ascidiacea</taxon>
        <taxon>Phlebobranchia</taxon>
        <taxon>Ascidiidae</taxon>
        <taxon>Phallusia</taxon>
    </lineage>
</organism>
<keyword evidence="4" id="KW-0812">Transmembrane</keyword>
<dbReference type="InterPro" id="IPR003591">
    <property type="entry name" value="Leu-rich_rpt_typical-subtyp"/>
</dbReference>
<dbReference type="Pfam" id="PF13855">
    <property type="entry name" value="LRR_8"/>
    <property type="match status" value="2"/>
</dbReference>